<proteinExistence type="predicted"/>
<dbReference type="SUPFAM" id="SSF53335">
    <property type="entry name" value="S-adenosyl-L-methionine-dependent methyltransferases"/>
    <property type="match status" value="1"/>
</dbReference>
<dbReference type="OrthoDB" id="581658at2"/>
<dbReference type="Proteomes" id="UP000321805">
    <property type="component" value="Chromosome"/>
</dbReference>
<dbReference type="Gene3D" id="3.40.50.150">
    <property type="entry name" value="Vaccinia Virus protein VP39"/>
    <property type="match status" value="1"/>
</dbReference>
<gene>
    <name evidence="1" type="ORF">FSW04_04230</name>
</gene>
<protein>
    <submittedName>
        <fullName evidence="1">Class I SAM-dependent methyltransferase</fullName>
    </submittedName>
</protein>
<dbReference type="KEGG" id="bsol:FSW04_04230"/>
<dbReference type="EMBL" id="CP042430">
    <property type="protein sequence ID" value="QEC46875.1"/>
    <property type="molecule type" value="Genomic_DNA"/>
</dbReference>
<dbReference type="GO" id="GO:0032259">
    <property type="term" value="P:methylation"/>
    <property type="evidence" value="ECO:0007669"/>
    <property type="project" value="UniProtKB-KW"/>
</dbReference>
<keyword evidence="2" id="KW-1185">Reference proteome</keyword>
<dbReference type="GO" id="GO:0008168">
    <property type="term" value="F:methyltransferase activity"/>
    <property type="evidence" value="ECO:0007669"/>
    <property type="project" value="UniProtKB-KW"/>
</dbReference>
<evidence type="ECO:0000313" key="2">
    <source>
        <dbReference type="Proteomes" id="UP000321805"/>
    </source>
</evidence>
<dbReference type="Pfam" id="PF13578">
    <property type="entry name" value="Methyltransf_24"/>
    <property type="match status" value="1"/>
</dbReference>
<reference evidence="1 2" key="1">
    <citation type="journal article" date="2018" name="J. Microbiol.">
        <title>Baekduia soli gen. nov., sp. nov., a novel bacterium isolated from the soil of Baekdu Mountain and proposal of a novel family name, Baekduiaceae fam. nov.</title>
        <authorList>
            <person name="An D.S."/>
            <person name="Siddiqi M.Z."/>
            <person name="Kim K.H."/>
            <person name="Yu H.S."/>
            <person name="Im W.T."/>
        </authorList>
    </citation>
    <scope>NUCLEOTIDE SEQUENCE [LARGE SCALE GENOMIC DNA]</scope>
    <source>
        <strain evidence="1 2">BR7-21</strain>
    </source>
</reference>
<evidence type="ECO:0000313" key="1">
    <source>
        <dbReference type="EMBL" id="QEC46875.1"/>
    </source>
</evidence>
<keyword evidence="1" id="KW-0489">Methyltransferase</keyword>
<dbReference type="RefSeq" id="WP_146916599.1">
    <property type="nucleotide sequence ID" value="NZ_CP042430.1"/>
</dbReference>
<sequence length="171" mass="18659">MDDPAARSRAIFTVVGDPPRVHEHAGAQEGVYSTDLDCYEFLARHAAPGSRTLETGCGISTALFAVWGTRHTCVVGDRREVDILVEWAAARDIDLGAMTFEIGMSDAVLPRLEPTELDLVFIDGGHAFPMAIIDWYYGAGRLCEGGIVVLDDVQLPSVRLGLFEALERDPR</sequence>
<keyword evidence="1" id="KW-0808">Transferase</keyword>
<name>A0A5B8U220_9ACTN</name>
<dbReference type="AlphaFoldDB" id="A0A5B8U220"/>
<organism evidence="1 2">
    <name type="scientific">Baekduia soli</name>
    <dbReference type="NCBI Taxonomy" id="496014"/>
    <lineage>
        <taxon>Bacteria</taxon>
        <taxon>Bacillati</taxon>
        <taxon>Actinomycetota</taxon>
        <taxon>Thermoleophilia</taxon>
        <taxon>Solirubrobacterales</taxon>
        <taxon>Baekduiaceae</taxon>
        <taxon>Baekduia</taxon>
    </lineage>
</organism>
<accession>A0A5B8U220</accession>
<dbReference type="InterPro" id="IPR029063">
    <property type="entry name" value="SAM-dependent_MTases_sf"/>
</dbReference>